<organism evidence="2 3">
    <name type="scientific">Arthrobacter parietis</name>
    <dbReference type="NCBI Taxonomy" id="271434"/>
    <lineage>
        <taxon>Bacteria</taxon>
        <taxon>Bacillati</taxon>
        <taxon>Actinomycetota</taxon>
        <taxon>Actinomycetes</taxon>
        <taxon>Micrococcales</taxon>
        <taxon>Micrococcaceae</taxon>
        <taxon>Arthrobacter</taxon>
    </lineage>
</organism>
<feature type="region of interest" description="Disordered" evidence="1">
    <location>
        <begin position="1"/>
        <end position="26"/>
    </location>
</feature>
<reference evidence="2 3" key="1">
    <citation type="journal article" date="2019" name="Int. J. Syst. Evol. Microbiol.">
        <title>The Global Catalogue of Microorganisms (GCM) 10K type strain sequencing project: providing services to taxonomists for standard genome sequencing and annotation.</title>
        <authorList>
            <consortium name="The Broad Institute Genomics Platform"/>
            <consortium name="The Broad Institute Genome Sequencing Center for Infectious Disease"/>
            <person name="Wu L."/>
            <person name="Ma J."/>
        </authorList>
    </citation>
    <scope>NUCLEOTIDE SEQUENCE [LARGE SCALE GENOMIC DNA]</scope>
    <source>
        <strain evidence="2 3">JCM 14917</strain>
    </source>
</reference>
<gene>
    <name evidence="2" type="ORF">GCM10009784_24060</name>
</gene>
<dbReference type="EMBL" id="BAAAON010000002">
    <property type="protein sequence ID" value="GAA2176659.1"/>
    <property type="molecule type" value="Genomic_DNA"/>
</dbReference>
<sequence>MGATEPPPVEQGSLPDGGLADYPAVSSTGDAAVDDVLHTLTAMPELAEADQHTAYEQLHDELLAELNTEHS</sequence>
<name>A0ABN3AZZ4_9MICC</name>
<dbReference type="RefSeq" id="WP_277359389.1">
    <property type="nucleotide sequence ID" value="NZ_BAAAON010000002.1"/>
</dbReference>
<evidence type="ECO:0000313" key="2">
    <source>
        <dbReference type="EMBL" id="GAA2176659.1"/>
    </source>
</evidence>
<comment type="caution">
    <text evidence="2">The sequence shown here is derived from an EMBL/GenBank/DDBJ whole genome shotgun (WGS) entry which is preliminary data.</text>
</comment>
<proteinExistence type="predicted"/>
<evidence type="ECO:0000256" key="1">
    <source>
        <dbReference type="SAM" id="MobiDB-lite"/>
    </source>
</evidence>
<protein>
    <submittedName>
        <fullName evidence="2">Uncharacterized protein</fullName>
    </submittedName>
</protein>
<accession>A0ABN3AZZ4</accession>
<dbReference type="Proteomes" id="UP001500974">
    <property type="component" value="Unassembled WGS sequence"/>
</dbReference>
<evidence type="ECO:0000313" key="3">
    <source>
        <dbReference type="Proteomes" id="UP001500974"/>
    </source>
</evidence>
<keyword evidence="3" id="KW-1185">Reference proteome</keyword>